<dbReference type="PRINTS" id="PR00862">
    <property type="entry name" value="PROLIGOPTASE"/>
</dbReference>
<keyword evidence="10" id="KW-1185">Reference proteome</keyword>
<dbReference type="SUPFAM" id="SSF50993">
    <property type="entry name" value="Peptidase/esterase 'gauge' domain"/>
    <property type="match status" value="1"/>
</dbReference>
<name>A0A1Y2BAN5_9FUNG</name>
<keyword evidence="4 6" id="KW-0378">Hydrolase</keyword>
<keyword evidence="5 6" id="KW-0720">Serine protease</keyword>
<dbReference type="PROSITE" id="PS00708">
    <property type="entry name" value="PRO_ENDOPEP_SER"/>
    <property type="match status" value="1"/>
</dbReference>
<dbReference type="SUPFAM" id="SSF53474">
    <property type="entry name" value="alpha/beta-Hydrolases"/>
    <property type="match status" value="1"/>
</dbReference>
<comment type="caution">
    <text evidence="9">The sequence shown here is derived from an EMBL/GenBank/DDBJ whole genome shotgun (WGS) entry which is preliminary data.</text>
</comment>
<evidence type="ECO:0000256" key="1">
    <source>
        <dbReference type="ARBA" id="ARBA00001070"/>
    </source>
</evidence>
<dbReference type="Pfam" id="PF02897">
    <property type="entry name" value="Peptidase_S9_N"/>
    <property type="match status" value="1"/>
</dbReference>
<dbReference type="EMBL" id="MCGO01000076">
    <property type="protein sequence ID" value="ORY31537.1"/>
    <property type="molecule type" value="Genomic_DNA"/>
</dbReference>
<accession>A0A1Y2BAN5</accession>
<dbReference type="FunFam" id="3.40.50.1820:FF:000005">
    <property type="entry name" value="Prolyl endopeptidase"/>
    <property type="match status" value="1"/>
</dbReference>
<evidence type="ECO:0000313" key="9">
    <source>
        <dbReference type="EMBL" id="ORY31537.1"/>
    </source>
</evidence>
<dbReference type="InterPro" id="IPR023302">
    <property type="entry name" value="Pept_S9A_N"/>
</dbReference>
<evidence type="ECO:0000256" key="3">
    <source>
        <dbReference type="ARBA" id="ARBA00022670"/>
    </source>
</evidence>
<reference evidence="9 10" key="1">
    <citation type="submission" date="2016-07" db="EMBL/GenBank/DDBJ databases">
        <title>Pervasive Adenine N6-methylation of Active Genes in Fungi.</title>
        <authorList>
            <consortium name="DOE Joint Genome Institute"/>
            <person name="Mondo S.J."/>
            <person name="Dannebaum R.O."/>
            <person name="Kuo R.C."/>
            <person name="Labutti K."/>
            <person name="Haridas S."/>
            <person name="Kuo A."/>
            <person name="Salamov A."/>
            <person name="Ahrendt S.R."/>
            <person name="Lipzen A."/>
            <person name="Sullivan W."/>
            <person name="Andreopoulos W.B."/>
            <person name="Clum A."/>
            <person name="Lindquist E."/>
            <person name="Daum C."/>
            <person name="Ramamoorthy G.K."/>
            <person name="Gryganskyi A."/>
            <person name="Culley D."/>
            <person name="Magnuson J.K."/>
            <person name="James T.Y."/>
            <person name="O'Malley M.A."/>
            <person name="Stajich J.E."/>
            <person name="Spatafora J.W."/>
            <person name="Visel A."/>
            <person name="Grigoriev I.V."/>
        </authorList>
    </citation>
    <scope>NUCLEOTIDE SEQUENCE [LARGE SCALE GENOMIC DNA]</scope>
    <source>
        <strain evidence="9 10">JEL800</strain>
    </source>
</reference>
<evidence type="ECO:0000259" key="8">
    <source>
        <dbReference type="Pfam" id="PF02897"/>
    </source>
</evidence>
<dbReference type="InterPro" id="IPR051167">
    <property type="entry name" value="Prolyl_oligopep/macrocyclase"/>
</dbReference>
<evidence type="ECO:0000256" key="5">
    <source>
        <dbReference type="ARBA" id="ARBA00022825"/>
    </source>
</evidence>
<dbReference type="GO" id="GO:0004252">
    <property type="term" value="F:serine-type endopeptidase activity"/>
    <property type="evidence" value="ECO:0007669"/>
    <property type="project" value="UniProtKB-UniRule"/>
</dbReference>
<comment type="similarity">
    <text evidence="2 6">Belongs to the peptidase S9A family.</text>
</comment>
<proteinExistence type="inferred from homology"/>
<evidence type="ECO:0000256" key="2">
    <source>
        <dbReference type="ARBA" id="ARBA00005228"/>
    </source>
</evidence>
<dbReference type="InterPro" id="IPR002471">
    <property type="entry name" value="Pept_S9_AS"/>
</dbReference>
<dbReference type="AlphaFoldDB" id="A0A1Y2BAN5"/>
<evidence type="ECO:0000313" key="10">
    <source>
        <dbReference type="Proteomes" id="UP000193642"/>
    </source>
</evidence>
<comment type="catalytic activity">
    <reaction evidence="1">
        <text>Hydrolysis of Pro-|-Xaa &gt;&gt; Ala-|-Xaa in oligopeptides.</text>
        <dbReference type="EC" id="3.4.21.26"/>
    </reaction>
</comment>
<gene>
    <name evidence="9" type="ORF">BCR33DRAFT_856903</name>
</gene>
<keyword evidence="3 6" id="KW-0645">Protease</keyword>
<protein>
    <recommendedName>
        <fullName evidence="6">Prolyl endopeptidase</fullName>
        <ecNumber evidence="6">3.4.21.-</ecNumber>
    </recommendedName>
</protein>
<dbReference type="GO" id="GO:0006508">
    <property type="term" value="P:proteolysis"/>
    <property type="evidence" value="ECO:0007669"/>
    <property type="project" value="UniProtKB-KW"/>
</dbReference>
<evidence type="ECO:0000259" key="7">
    <source>
        <dbReference type="Pfam" id="PF00326"/>
    </source>
</evidence>
<organism evidence="9 10">
    <name type="scientific">Rhizoclosmatium globosum</name>
    <dbReference type="NCBI Taxonomy" id="329046"/>
    <lineage>
        <taxon>Eukaryota</taxon>
        <taxon>Fungi</taxon>
        <taxon>Fungi incertae sedis</taxon>
        <taxon>Chytridiomycota</taxon>
        <taxon>Chytridiomycota incertae sedis</taxon>
        <taxon>Chytridiomycetes</taxon>
        <taxon>Chytridiales</taxon>
        <taxon>Chytriomycetaceae</taxon>
        <taxon>Rhizoclosmatium</taxon>
    </lineage>
</organism>
<dbReference type="InterPro" id="IPR002470">
    <property type="entry name" value="Peptidase_S9A"/>
</dbReference>
<sequence>MLRKVETITTKTTIKNVDGTSNTKEVKTITTQYEKIAKTLFNYPTVRRDDQVDILHGVEIKDPCVVPIYRHLEDPDAPETKQFVEDQGKLFQDFIKSKGGDVRTKLEARFTEMFNYERYGLPFKKGDNYYYFHNSGLQPQSVLYTQKTVDGESSVFFDPNTLSQDGTVSLSRYSFSESGKFFAYAVSVSGSDWVKIHVREVGADKDLEEKPLEWMKFGGIEWTHDEKGFFYNRYPAPSVSLDKAGTETNVNKNQAVYYHRVGTDQSEDIAVYKDSEHPDFGFVTTVSDCGRYVIVGAWKGTHPESLFYYADLEKQFGGNSVLGVPEFTTIVGERTGAYDWIANEGTVFYFVTSDGAPNKHVVKYDVAQPELGFSVVIPEVETAIFYHKVVANNKLVLVYMQDVKHVMRVHDLTTGEYLHNIDLPTGSIIKGVSGSKNKTEFFYNFGSFISPGITRRFDFANGQDTLFKETIVPGFDSSIFEVKQVFYPSADGTKIPMYIFHKKGLEMNGENPAFQYAYGGFNFSVLPSFSVAWLTFAEKFNGVVAIVNIRGGGEYGQAWHDAGRLFNKQNCSTDFQYASRYLISEKYTKPAKLAINGGSNGGLLIGTVLNQAPELYGLGIADVGVHDLLRFHKFTIGHAWTSDFGNPDVKEDFENILKISPLHNVDSSKAYPAVLIVTGDHDNRVVPLHSLKLGATMQYELNNNAKPIMMRINTKAGHGAGKSIQQTIEELSDKYTYLSITLDAPYFD</sequence>
<evidence type="ECO:0000256" key="4">
    <source>
        <dbReference type="ARBA" id="ARBA00022801"/>
    </source>
</evidence>
<dbReference type="FunFam" id="2.130.10.120:FF:000001">
    <property type="entry name" value="Prolyl endopeptidase"/>
    <property type="match status" value="1"/>
</dbReference>
<dbReference type="Proteomes" id="UP000193642">
    <property type="component" value="Unassembled WGS sequence"/>
</dbReference>
<dbReference type="EC" id="3.4.21.-" evidence="6"/>
<feature type="domain" description="Peptidase S9A N-terminal" evidence="8">
    <location>
        <begin position="44"/>
        <end position="469"/>
    </location>
</feature>
<dbReference type="PANTHER" id="PTHR42881">
    <property type="entry name" value="PROLYL ENDOPEPTIDASE"/>
    <property type="match status" value="1"/>
</dbReference>
<dbReference type="Gene3D" id="3.40.50.1820">
    <property type="entry name" value="alpha/beta hydrolase"/>
    <property type="match status" value="1"/>
</dbReference>
<evidence type="ECO:0000256" key="6">
    <source>
        <dbReference type="RuleBase" id="RU368024"/>
    </source>
</evidence>
<dbReference type="InterPro" id="IPR029058">
    <property type="entry name" value="AB_hydrolase_fold"/>
</dbReference>
<dbReference type="GO" id="GO:0005829">
    <property type="term" value="C:cytosol"/>
    <property type="evidence" value="ECO:0007669"/>
    <property type="project" value="TreeGrafter"/>
</dbReference>
<dbReference type="Gene3D" id="2.130.10.120">
    <property type="entry name" value="Prolyl oligopeptidase, N-terminal domain"/>
    <property type="match status" value="1"/>
</dbReference>
<dbReference type="OrthoDB" id="248387at2759"/>
<dbReference type="Pfam" id="PF00326">
    <property type="entry name" value="Peptidase_S9"/>
    <property type="match status" value="1"/>
</dbReference>
<dbReference type="PANTHER" id="PTHR42881:SF2">
    <property type="entry name" value="PROLYL ENDOPEPTIDASE"/>
    <property type="match status" value="1"/>
</dbReference>
<feature type="domain" description="Peptidase S9 prolyl oligopeptidase catalytic" evidence="7">
    <location>
        <begin position="529"/>
        <end position="739"/>
    </location>
</feature>
<dbReference type="InterPro" id="IPR001375">
    <property type="entry name" value="Peptidase_S9_cat"/>
</dbReference>
<dbReference type="GO" id="GO:0070012">
    <property type="term" value="F:oligopeptidase activity"/>
    <property type="evidence" value="ECO:0007669"/>
    <property type="project" value="TreeGrafter"/>
</dbReference>